<feature type="transmembrane region" description="Helical" evidence="1">
    <location>
        <begin position="408"/>
        <end position="426"/>
    </location>
</feature>
<feature type="transmembrane region" description="Helical" evidence="1">
    <location>
        <begin position="666"/>
        <end position="687"/>
    </location>
</feature>
<feature type="transmembrane region" description="Helical" evidence="1">
    <location>
        <begin position="593"/>
        <end position="617"/>
    </location>
</feature>
<proteinExistence type="predicted"/>
<feature type="transmembrane region" description="Helical" evidence="1">
    <location>
        <begin position="735"/>
        <end position="757"/>
    </location>
</feature>
<name>A0A402DJ36_MICAE</name>
<organism evidence="2 3">
    <name type="scientific">Microcystis aeruginosa NIES-4285</name>
    <dbReference type="NCBI Taxonomy" id="2497681"/>
    <lineage>
        <taxon>Bacteria</taxon>
        <taxon>Bacillati</taxon>
        <taxon>Cyanobacteriota</taxon>
        <taxon>Cyanophyceae</taxon>
        <taxon>Oscillatoriophycideae</taxon>
        <taxon>Chroococcales</taxon>
        <taxon>Microcystaceae</taxon>
        <taxon>Microcystis</taxon>
    </lineage>
</organism>
<dbReference type="AlphaFoldDB" id="A0A402DJ36"/>
<evidence type="ECO:0000313" key="2">
    <source>
        <dbReference type="EMBL" id="GCE62240.1"/>
    </source>
</evidence>
<evidence type="ECO:0000256" key="1">
    <source>
        <dbReference type="SAM" id="Phobius"/>
    </source>
</evidence>
<keyword evidence="1" id="KW-0812">Transmembrane</keyword>
<feature type="transmembrane region" description="Helical" evidence="1">
    <location>
        <begin position="699"/>
        <end position="723"/>
    </location>
</feature>
<accession>A0A402DJ36</accession>
<keyword evidence="1" id="KW-1133">Transmembrane helix</keyword>
<protein>
    <recommendedName>
        <fullName evidence="4">CHAT domain-containing protein</fullName>
    </recommendedName>
</protein>
<dbReference type="RefSeq" id="WP_253845435.1">
    <property type="nucleotide sequence ID" value="NZ_BIFY01000117.1"/>
</dbReference>
<reference evidence="3" key="1">
    <citation type="submission" date="2018-12" db="EMBL/GenBank/DDBJ databases">
        <title>Genome sequence of Microcystis aeruginosa NIES-4285.</title>
        <authorList>
            <person name="Tanabe Y."/>
        </authorList>
    </citation>
    <scope>NUCLEOTIDE SEQUENCE [LARGE SCALE GENOMIC DNA]</scope>
    <source>
        <strain evidence="3">NIES-4285</strain>
    </source>
</reference>
<evidence type="ECO:0008006" key="4">
    <source>
        <dbReference type="Google" id="ProtNLM"/>
    </source>
</evidence>
<feature type="transmembrane region" description="Helical" evidence="1">
    <location>
        <begin position="629"/>
        <end position="646"/>
    </location>
</feature>
<dbReference type="EMBL" id="BIFY01000117">
    <property type="protein sequence ID" value="GCE62240.1"/>
    <property type="molecule type" value="Genomic_DNA"/>
</dbReference>
<evidence type="ECO:0000313" key="3">
    <source>
        <dbReference type="Proteomes" id="UP000289660"/>
    </source>
</evidence>
<keyword evidence="1" id="KW-0472">Membrane</keyword>
<sequence length="778" mass="91331">MSKKIYFKIGSCLQLPNRMAVLPVTLTISDSKGRLEERSSYLSIMPEQLSQTFNIWKNYIIPDSPRRPKIKSLSEQLLSTDGNISLQKLAENLKTEMNQWLTDTQSWINERGEVDSKIQNTLEKYANSQEEIQLFIQTEDRILRGFPWQEWEFLYPLFRLHKNTELSVSATDFARPEQKQTINRLDTRVRILAIFADNELDENNEYKQEKESLDRLKKYGAFIQTLYQPNYSKLIEALEEPAGWHIFFFAGHSHSNPDGRIGWLQISWLDDNQKLQTKEIEINELTKWMQKLINDKLQLAIFNSCDGLGLANQLTSLNLPYCIVMRERVDSFFAGTLLNHLLKAFVEKEKSIFASMRYAREQLLSEYDKGFKPSGKSWLPVIVANPEAPELTWDSLFIERRLGPKCELILLFFLVVIAIGLPLSILREFGSFNTLRFYAQLYPHIIVYPSLFLPLSLFSLYRAFSLIRQKTEVIFRFTVVVIIVSFIALMFEVYSDPIFLFEIKPHSTILLDNQKLTDILTSNDIDIAGIPNKWINQINLEGKIILDKNDIEYSVKKVIKQSYYKDNQNDKNSFFKIVHSHQLWSNYYSVSRIFYVLNYFAIFFCGFESLAFLLENIRNDNSVFNFDKYIKYILSCYIGLLLWMPFDNYYTQEVKNLLFQTNQGGNLRSLVQIFIILVLFLIAYFIFKTNKIKILKHKITLVFMFLILFIAILALKPLNILIVNKWFGFLSKSLFITWGGLFCLLMFIIYPIINFLIDRQSFSNYFIEFNKLIKLLRS</sequence>
<dbReference type="Proteomes" id="UP000289660">
    <property type="component" value="Unassembled WGS sequence"/>
</dbReference>
<comment type="caution">
    <text evidence="2">The sequence shown here is derived from an EMBL/GenBank/DDBJ whole genome shotgun (WGS) entry which is preliminary data.</text>
</comment>
<feature type="transmembrane region" description="Helical" evidence="1">
    <location>
        <begin position="473"/>
        <end position="491"/>
    </location>
</feature>
<feature type="transmembrane region" description="Helical" evidence="1">
    <location>
        <begin position="441"/>
        <end position="461"/>
    </location>
</feature>
<gene>
    <name evidence="2" type="ORF">MiAbB_04186</name>
</gene>